<reference evidence="1 2" key="1">
    <citation type="journal article" date="2018" name="MBio">
        <title>Comparative Genomics Reveals the Core Gene Toolbox for the Fungus-Insect Symbiosis.</title>
        <authorList>
            <person name="Wang Y."/>
            <person name="Stata M."/>
            <person name="Wang W."/>
            <person name="Stajich J.E."/>
            <person name="White M.M."/>
            <person name="Moncalvo J.M."/>
        </authorList>
    </citation>
    <scope>NUCLEOTIDE SEQUENCE [LARGE SCALE GENOMIC DNA]</scope>
    <source>
        <strain evidence="1 2">SWE-8-4</strain>
    </source>
</reference>
<evidence type="ECO:0000313" key="2">
    <source>
        <dbReference type="Proteomes" id="UP000245383"/>
    </source>
</evidence>
<sequence>MSKVPGVIPSAAAGVPYHSTKRTRLEYRTVVKPVLIAPINAQKQPTSQEQLAENSNRLGELQKIVTEQKSDIKTLKKKLDSVLNLSLTKTG</sequence>
<name>A0A2T9YMZ1_9FUNG</name>
<organism evidence="1 2">
    <name type="scientific">Smittium simulii</name>
    <dbReference type="NCBI Taxonomy" id="133385"/>
    <lineage>
        <taxon>Eukaryota</taxon>
        <taxon>Fungi</taxon>
        <taxon>Fungi incertae sedis</taxon>
        <taxon>Zoopagomycota</taxon>
        <taxon>Kickxellomycotina</taxon>
        <taxon>Harpellomycetes</taxon>
        <taxon>Harpellales</taxon>
        <taxon>Legeriomycetaceae</taxon>
        <taxon>Smittium</taxon>
    </lineage>
</organism>
<dbReference type="Proteomes" id="UP000245383">
    <property type="component" value="Unassembled WGS sequence"/>
</dbReference>
<gene>
    <name evidence="1" type="ORF">BB561_003096</name>
</gene>
<comment type="caution">
    <text evidence="1">The sequence shown here is derived from an EMBL/GenBank/DDBJ whole genome shotgun (WGS) entry which is preliminary data.</text>
</comment>
<accession>A0A2T9YMZ1</accession>
<keyword evidence="2" id="KW-1185">Reference proteome</keyword>
<protein>
    <submittedName>
        <fullName evidence="1">Uncharacterized protein</fullName>
    </submittedName>
</protein>
<proteinExistence type="predicted"/>
<dbReference type="AlphaFoldDB" id="A0A2T9YMZ1"/>
<dbReference type="EMBL" id="MBFR01000119">
    <property type="protein sequence ID" value="PVU93702.1"/>
    <property type="molecule type" value="Genomic_DNA"/>
</dbReference>
<evidence type="ECO:0000313" key="1">
    <source>
        <dbReference type="EMBL" id="PVU93702.1"/>
    </source>
</evidence>